<dbReference type="EMBL" id="SLUI01000001">
    <property type="protein sequence ID" value="TCL39994.1"/>
    <property type="molecule type" value="Genomic_DNA"/>
</dbReference>
<comment type="caution">
    <text evidence="1">The sequence shown here is derived from an EMBL/GenBank/DDBJ whole genome shotgun (WGS) entry which is preliminary data.</text>
</comment>
<evidence type="ECO:0000313" key="1">
    <source>
        <dbReference type="EMBL" id="TCL39994.1"/>
    </source>
</evidence>
<dbReference type="AlphaFoldDB" id="A0A4R1Q4I5"/>
<name>A0A4R1Q4I5_9FIRM</name>
<keyword evidence="2" id="KW-1185">Reference proteome</keyword>
<dbReference type="RefSeq" id="WP_132074167.1">
    <property type="nucleotide sequence ID" value="NZ_SLUI01000001.1"/>
</dbReference>
<dbReference type="Proteomes" id="UP000295063">
    <property type="component" value="Unassembled WGS sequence"/>
</dbReference>
<evidence type="ECO:0000313" key="2">
    <source>
        <dbReference type="Proteomes" id="UP000295063"/>
    </source>
</evidence>
<protein>
    <recommendedName>
        <fullName evidence="3">DUF4143 domain-containing protein</fullName>
    </recommendedName>
</protein>
<sequence>MGGISITGIVPVEQRLEEVIAAVTRIRIPKIIEEYQLQDMINVALKEQGLTCKKEYRLGPRNRIDFLCNGGIGIEVKKGKPNSTSILKQLERYAMHEQIEAIILVIERNIAYLPSEINGKPCRSIGLNKLWGIAL</sequence>
<evidence type="ECO:0008006" key="3">
    <source>
        <dbReference type="Google" id="ProtNLM"/>
    </source>
</evidence>
<gene>
    <name evidence="1" type="ORF">EV210_101194</name>
</gene>
<reference evidence="1 2" key="1">
    <citation type="submission" date="2019-03" db="EMBL/GenBank/DDBJ databases">
        <title>Genomic Encyclopedia of Type Strains, Phase IV (KMG-IV): sequencing the most valuable type-strain genomes for metagenomic binning, comparative biology and taxonomic classification.</title>
        <authorList>
            <person name="Goeker M."/>
        </authorList>
    </citation>
    <scope>NUCLEOTIDE SEQUENCE [LARGE SCALE GENOMIC DNA]</scope>
    <source>
        <strain evidence="1 2">DSM 15969</strain>
    </source>
</reference>
<accession>A0A4R1Q4I5</accession>
<dbReference type="OrthoDB" id="2678879at2"/>
<organism evidence="1 2">
    <name type="scientific">Anaerospora hongkongensis</name>
    <dbReference type="NCBI Taxonomy" id="244830"/>
    <lineage>
        <taxon>Bacteria</taxon>
        <taxon>Bacillati</taxon>
        <taxon>Bacillota</taxon>
        <taxon>Negativicutes</taxon>
        <taxon>Selenomonadales</taxon>
        <taxon>Sporomusaceae</taxon>
        <taxon>Anaerospora</taxon>
    </lineage>
</organism>
<proteinExistence type="predicted"/>